<reference evidence="2" key="1">
    <citation type="submission" date="2024-06" db="EMBL/GenBank/DDBJ databases">
        <authorList>
            <person name="Liu X."/>
            <person name="Lenzi L."/>
            <person name="Haldenby T S."/>
            <person name="Uol C."/>
        </authorList>
    </citation>
    <scope>NUCLEOTIDE SEQUENCE</scope>
</reference>
<name>A0AAV2TDL3_CALDB</name>
<comment type="caution">
    <text evidence="2">The sequence shown here is derived from an EMBL/GenBank/DDBJ whole genome shotgun (WGS) entry which is preliminary data.</text>
</comment>
<accession>A0AAV2TDL3</accession>
<dbReference type="Proteomes" id="UP001497525">
    <property type="component" value="Unassembled WGS sequence"/>
</dbReference>
<sequence length="275" mass="31084">MSNLPLLLSFLVTIHMLPGTSPVAVVTDSTRGLDMLSSTTPPQKPDPSGEVCVDFVGILIDHFVQRLKTRIQDPMPISKISSSFFELENGMLYGLRSLTRTCPLRMKHEELWRRANNTQPNAEVTIPEWMMKRDQKIGDTLYLTFCLGIPSNLRLHGVMTVFSFWTTYGPEHVRITLSDISIKVRMSLNLNTTGRIKFDVDYIQVDKLEKIAFAEDSVKQKLGDEVKSDSGFISNYGGLAEWLVNGPLYTPLVIAIETLLKDSLSAFVKDKQERW</sequence>
<feature type="chain" id="PRO_5043965770" evidence="1">
    <location>
        <begin position="23"/>
        <end position="275"/>
    </location>
</feature>
<dbReference type="EMBL" id="CAXLJL010000267">
    <property type="protein sequence ID" value="CAL5135443.1"/>
    <property type="molecule type" value="Genomic_DNA"/>
</dbReference>
<evidence type="ECO:0000313" key="2">
    <source>
        <dbReference type="EMBL" id="CAL5135443.1"/>
    </source>
</evidence>
<protein>
    <submittedName>
        <fullName evidence="2">Uncharacterized protein</fullName>
    </submittedName>
</protein>
<proteinExistence type="predicted"/>
<dbReference type="AlphaFoldDB" id="A0AAV2TDL3"/>
<gene>
    <name evidence="2" type="ORF">CDAUBV1_LOCUS9585</name>
</gene>
<feature type="signal peptide" evidence="1">
    <location>
        <begin position="1"/>
        <end position="22"/>
    </location>
</feature>
<evidence type="ECO:0000313" key="3">
    <source>
        <dbReference type="Proteomes" id="UP001497525"/>
    </source>
</evidence>
<evidence type="ECO:0000256" key="1">
    <source>
        <dbReference type="SAM" id="SignalP"/>
    </source>
</evidence>
<organism evidence="2 3">
    <name type="scientific">Calicophoron daubneyi</name>
    <name type="common">Rumen fluke</name>
    <name type="synonym">Paramphistomum daubneyi</name>
    <dbReference type="NCBI Taxonomy" id="300641"/>
    <lineage>
        <taxon>Eukaryota</taxon>
        <taxon>Metazoa</taxon>
        <taxon>Spiralia</taxon>
        <taxon>Lophotrochozoa</taxon>
        <taxon>Platyhelminthes</taxon>
        <taxon>Trematoda</taxon>
        <taxon>Digenea</taxon>
        <taxon>Plagiorchiida</taxon>
        <taxon>Pronocephalata</taxon>
        <taxon>Paramphistomoidea</taxon>
        <taxon>Paramphistomidae</taxon>
        <taxon>Calicophoron</taxon>
    </lineage>
</organism>
<keyword evidence="1" id="KW-0732">Signal</keyword>